<evidence type="ECO:0000313" key="2">
    <source>
        <dbReference type="Proteomes" id="UP001418222"/>
    </source>
</evidence>
<gene>
    <name evidence="1" type="ORF">KSP39_PZI020217</name>
</gene>
<reference evidence="1 2" key="1">
    <citation type="journal article" date="2022" name="Nat. Plants">
        <title>Genomes of leafy and leafless Platanthera orchids illuminate the evolution of mycoheterotrophy.</title>
        <authorList>
            <person name="Li M.H."/>
            <person name="Liu K.W."/>
            <person name="Li Z."/>
            <person name="Lu H.C."/>
            <person name="Ye Q.L."/>
            <person name="Zhang D."/>
            <person name="Wang J.Y."/>
            <person name="Li Y.F."/>
            <person name="Zhong Z.M."/>
            <person name="Liu X."/>
            <person name="Yu X."/>
            <person name="Liu D.K."/>
            <person name="Tu X.D."/>
            <person name="Liu B."/>
            <person name="Hao Y."/>
            <person name="Liao X.Y."/>
            <person name="Jiang Y.T."/>
            <person name="Sun W.H."/>
            <person name="Chen J."/>
            <person name="Chen Y.Q."/>
            <person name="Ai Y."/>
            <person name="Zhai J.W."/>
            <person name="Wu S.S."/>
            <person name="Zhou Z."/>
            <person name="Hsiao Y.Y."/>
            <person name="Wu W.L."/>
            <person name="Chen Y.Y."/>
            <person name="Lin Y.F."/>
            <person name="Hsu J.L."/>
            <person name="Li C.Y."/>
            <person name="Wang Z.W."/>
            <person name="Zhao X."/>
            <person name="Zhong W.Y."/>
            <person name="Ma X.K."/>
            <person name="Ma L."/>
            <person name="Huang J."/>
            <person name="Chen G.Z."/>
            <person name="Huang M.Z."/>
            <person name="Huang L."/>
            <person name="Peng D.H."/>
            <person name="Luo Y.B."/>
            <person name="Zou S.Q."/>
            <person name="Chen S.P."/>
            <person name="Lan S."/>
            <person name="Tsai W.C."/>
            <person name="Van de Peer Y."/>
            <person name="Liu Z.J."/>
        </authorList>
    </citation>
    <scope>NUCLEOTIDE SEQUENCE [LARGE SCALE GENOMIC DNA]</scope>
    <source>
        <strain evidence="1">Lor287</strain>
    </source>
</reference>
<name>A0AAP0FWU4_9ASPA</name>
<dbReference type="AlphaFoldDB" id="A0AAP0FWU4"/>
<protein>
    <submittedName>
        <fullName evidence="1">Uncharacterized protein</fullName>
    </submittedName>
</protein>
<dbReference type="EMBL" id="JBBWWQ010000018">
    <property type="protein sequence ID" value="KAK8921158.1"/>
    <property type="molecule type" value="Genomic_DNA"/>
</dbReference>
<keyword evidence="2" id="KW-1185">Reference proteome</keyword>
<evidence type="ECO:0000313" key="1">
    <source>
        <dbReference type="EMBL" id="KAK8921158.1"/>
    </source>
</evidence>
<dbReference type="Proteomes" id="UP001418222">
    <property type="component" value="Unassembled WGS sequence"/>
</dbReference>
<accession>A0AAP0FWU4</accession>
<comment type="caution">
    <text evidence="1">The sequence shown here is derived from an EMBL/GenBank/DDBJ whole genome shotgun (WGS) entry which is preliminary data.</text>
</comment>
<organism evidence="1 2">
    <name type="scientific">Platanthera zijinensis</name>
    <dbReference type="NCBI Taxonomy" id="2320716"/>
    <lineage>
        <taxon>Eukaryota</taxon>
        <taxon>Viridiplantae</taxon>
        <taxon>Streptophyta</taxon>
        <taxon>Embryophyta</taxon>
        <taxon>Tracheophyta</taxon>
        <taxon>Spermatophyta</taxon>
        <taxon>Magnoliopsida</taxon>
        <taxon>Liliopsida</taxon>
        <taxon>Asparagales</taxon>
        <taxon>Orchidaceae</taxon>
        <taxon>Orchidoideae</taxon>
        <taxon>Orchideae</taxon>
        <taxon>Orchidinae</taxon>
        <taxon>Platanthera</taxon>
    </lineage>
</organism>
<proteinExistence type="predicted"/>
<sequence>MKAFTELSNACAWNFFGRELRTHVHAFIAECAVCQQNKSDQLVPAACRINQFNSCSTEFNCSCSGERAEAGILNTSRGI</sequence>